<dbReference type="Pfam" id="PF08401">
    <property type="entry name" value="ArdcN"/>
    <property type="match status" value="1"/>
</dbReference>
<evidence type="ECO:0000259" key="6">
    <source>
        <dbReference type="Pfam" id="PF18832"/>
    </source>
</evidence>
<organism evidence="7 8">
    <name type="scientific">Dehalobacter restrictus</name>
    <dbReference type="NCBI Taxonomy" id="55583"/>
    <lineage>
        <taxon>Bacteria</taxon>
        <taxon>Bacillati</taxon>
        <taxon>Bacillota</taxon>
        <taxon>Clostridia</taxon>
        <taxon>Eubacteriales</taxon>
        <taxon>Desulfitobacteriaceae</taxon>
        <taxon>Dehalobacter</taxon>
    </lineage>
</organism>
<dbReference type="RefSeq" id="WP_158208382.1">
    <property type="nucleotide sequence ID" value="NZ_CP046996.1"/>
</dbReference>
<evidence type="ECO:0000259" key="4">
    <source>
        <dbReference type="Pfam" id="PF14195"/>
    </source>
</evidence>
<feature type="compositionally biased region" description="Basic and acidic residues" evidence="1">
    <location>
        <begin position="832"/>
        <end position="856"/>
    </location>
</feature>
<feature type="domain" description="DUF4316" evidence="4">
    <location>
        <begin position="780"/>
        <end position="826"/>
    </location>
</feature>
<dbReference type="InterPro" id="IPR041258">
    <property type="entry name" value="LPD18"/>
</dbReference>
<feature type="domain" description="N-terminal" evidence="2">
    <location>
        <begin position="7"/>
        <end position="133"/>
    </location>
</feature>
<gene>
    <name evidence="7" type="ORF">GQ588_10485</name>
</gene>
<dbReference type="AlphaFoldDB" id="A0A857DJ89"/>
<dbReference type="Pfam" id="PF18832">
    <property type="entry name" value="LPD18"/>
    <property type="match status" value="1"/>
</dbReference>
<feature type="domain" description="Large polyvalent protein-associated" evidence="5">
    <location>
        <begin position="316"/>
        <end position="400"/>
    </location>
</feature>
<dbReference type="Pfam" id="PF14195">
    <property type="entry name" value="DUF4316"/>
    <property type="match status" value="1"/>
</dbReference>
<evidence type="ECO:0000313" key="8">
    <source>
        <dbReference type="Proteomes" id="UP000430508"/>
    </source>
</evidence>
<evidence type="ECO:0000256" key="1">
    <source>
        <dbReference type="SAM" id="MobiDB-lite"/>
    </source>
</evidence>
<feature type="region of interest" description="Disordered" evidence="1">
    <location>
        <begin position="219"/>
        <end position="243"/>
    </location>
</feature>
<accession>A0A857DJ89</accession>
<evidence type="ECO:0000313" key="7">
    <source>
        <dbReference type="EMBL" id="QHA01027.1"/>
    </source>
</evidence>
<evidence type="ECO:0000259" key="3">
    <source>
        <dbReference type="Pfam" id="PF14191"/>
    </source>
</evidence>
<dbReference type="Pfam" id="PF18830">
    <property type="entry name" value="LPD16"/>
    <property type="match status" value="1"/>
</dbReference>
<feature type="domain" description="YodL-like" evidence="3">
    <location>
        <begin position="611"/>
        <end position="714"/>
    </location>
</feature>
<evidence type="ECO:0000259" key="5">
    <source>
        <dbReference type="Pfam" id="PF18830"/>
    </source>
</evidence>
<dbReference type="GO" id="GO:0003697">
    <property type="term" value="F:single-stranded DNA binding"/>
    <property type="evidence" value="ECO:0007669"/>
    <property type="project" value="InterPro"/>
</dbReference>
<reference evidence="7 8" key="1">
    <citation type="submission" date="2019-12" db="EMBL/GenBank/DDBJ databases">
        <title>Sequence classification of anaerobic respiratory reductive dehalogenases: First we see many, then we see few.</title>
        <authorList>
            <person name="Molenda O."/>
            <person name="Puentes Jacome L.A."/>
            <person name="Cao X."/>
            <person name="Nesbo C.L."/>
            <person name="Tang S."/>
            <person name="Morson N."/>
            <person name="Patron J."/>
            <person name="Lomheim L."/>
            <person name="Wishart D.S."/>
            <person name="Edwards E.A."/>
        </authorList>
    </citation>
    <scope>NUCLEOTIDE SEQUENCE [LARGE SCALE GENOMIC DNA]</scope>
    <source>
        <strain evidence="7 8">12DCA</strain>
    </source>
</reference>
<protein>
    <submittedName>
        <fullName evidence="7">DUF4316 domain-containing protein</fullName>
    </submittedName>
</protein>
<evidence type="ECO:0000259" key="2">
    <source>
        <dbReference type="Pfam" id="PF08401"/>
    </source>
</evidence>
<dbReference type="EMBL" id="CP046996">
    <property type="protein sequence ID" value="QHA01027.1"/>
    <property type="molecule type" value="Genomic_DNA"/>
</dbReference>
<dbReference type="Proteomes" id="UP000430508">
    <property type="component" value="Chromosome"/>
</dbReference>
<proteinExistence type="predicted"/>
<feature type="compositionally biased region" description="Basic and acidic residues" evidence="1">
    <location>
        <begin position="219"/>
        <end position="230"/>
    </location>
</feature>
<feature type="domain" description="Large polyvalent protein-associated" evidence="6">
    <location>
        <begin position="414"/>
        <end position="482"/>
    </location>
</feature>
<feature type="region of interest" description="Disordered" evidence="1">
    <location>
        <begin position="831"/>
        <end position="867"/>
    </location>
</feature>
<dbReference type="InterPro" id="IPR013610">
    <property type="entry name" value="ArdC_N"/>
</dbReference>
<name>A0A857DJ89_9FIRM</name>
<dbReference type="InterPro" id="IPR040568">
    <property type="entry name" value="LPD16"/>
</dbReference>
<dbReference type="InterPro" id="IPR025465">
    <property type="entry name" value="DUF4316"/>
</dbReference>
<dbReference type="Pfam" id="PF14191">
    <property type="entry name" value="YodL"/>
    <property type="match status" value="1"/>
</dbReference>
<dbReference type="InterPro" id="IPR025923">
    <property type="entry name" value="YodL-like_dom"/>
</dbReference>
<sequence>MADNNTTKERLKEITDSIETGINELFESDRYMQYLRTMSRFHSYSLNNTLLIAMQKPDATLVAGFNKWRDQFSRHVKKGERGIKIIAPTPYKMKKEQEKVDPVTHAPMLDEHGKVQTEEVEIKIPMFKVVSVFDLSQTEGEPLPALAADLTGDVSQYKIFMEALKRSSPVPIAFEHMEAGKDGYFSSREQRIALREGMSEVRTVSAAIHEIAHSKLHNYEKEKQTVKEDEAAPPPIPKDRRTEEVEAESIAFAVCTYYGIKTDDNSFGYIASWSMGKELSELRSSLELINKTSSALIGDIDRHFVELAKEQDLEQTPEHLAYQVGELYFSIQETEGGYDFSIYDKDYNLLDGGVYDNPDITIYEAIEQIVEDDPISGISALADRENATSIDYDELTAKADQVWQESMRATEKPTISQNSANIEVKGHTGTWYVIDTTEITGTEYFLLEHEEHGDEAASVIINAKGELVLDDVWNGFGDLEEHFDSLEVVVDTAKDPLPEPPSEEHSYPMPDSCVSISDRNSYGYLDDEMLPLSQERAAELFEQDLTVYLLYEDNTEAMAFEREDIDNHSGLFGIEKADWSALQDYEEMKGDGKLSPEIREQLFIKSTYDAFAIYQLKGGEELRDYRFEGLERLQNAGLEADHENYDFIYSASLTDFNGNVNSILNQIYEQFNINHSNGFTGHSLSVSDIIALKINDAVSSHYVDSFGFQELPQFLEPSPLVPDNYLTGDRIDTPRGGFPLTSMTKEQMEAAGYGFHHASDNGNYHIMGNGTRAFAIRNEANPLRTAEMSTEQNYNQIDGVLNNQPTVAGLEATVKAGGTISLLDLATAVQAEKQDKRTSVVEQLKSKPSQEKEKPKKAPSIGAEMER</sequence>